<feature type="signal peptide" evidence="3">
    <location>
        <begin position="1"/>
        <end position="28"/>
    </location>
</feature>
<dbReference type="InterPro" id="IPR013210">
    <property type="entry name" value="LRR_N_plant-typ"/>
</dbReference>
<accession>A0A444Y391</accession>
<evidence type="ECO:0000256" key="3">
    <source>
        <dbReference type="SAM" id="SignalP"/>
    </source>
</evidence>
<dbReference type="AlphaFoldDB" id="A0A444Y391"/>
<protein>
    <recommendedName>
        <fullName evidence="4">Leucine-rich repeat-containing N-terminal plant-type domain-containing protein</fullName>
    </recommendedName>
</protein>
<dbReference type="EMBL" id="SDMP01000018">
    <property type="protein sequence ID" value="RYQ96370.1"/>
    <property type="molecule type" value="Genomic_DNA"/>
</dbReference>
<dbReference type="Gene3D" id="3.80.10.10">
    <property type="entry name" value="Ribonuclease Inhibitor"/>
    <property type="match status" value="1"/>
</dbReference>
<dbReference type="InterPro" id="IPR032675">
    <property type="entry name" value="LRR_dom_sf"/>
</dbReference>
<evidence type="ECO:0000256" key="2">
    <source>
        <dbReference type="ARBA" id="ARBA00022737"/>
    </source>
</evidence>
<proteinExistence type="predicted"/>
<keyword evidence="3" id="KW-0732">Signal</keyword>
<organism evidence="5 6">
    <name type="scientific">Arachis hypogaea</name>
    <name type="common">Peanut</name>
    <dbReference type="NCBI Taxonomy" id="3818"/>
    <lineage>
        <taxon>Eukaryota</taxon>
        <taxon>Viridiplantae</taxon>
        <taxon>Streptophyta</taxon>
        <taxon>Embryophyta</taxon>
        <taxon>Tracheophyta</taxon>
        <taxon>Spermatophyta</taxon>
        <taxon>Magnoliopsida</taxon>
        <taxon>eudicotyledons</taxon>
        <taxon>Gunneridae</taxon>
        <taxon>Pentapetalae</taxon>
        <taxon>rosids</taxon>
        <taxon>fabids</taxon>
        <taxon>Fabales</taxon>
        <taxon>Fabaceae</taxon>
        <taxon>Papilionoideae</taxon>
        <taxon>50 kb inversion clade</taxon>
        <taxon>dalbergioids sensu lato</taxon>
        <taxon>Dalbergieae</taxon>
        <taxon>Pterocarpus clade</taxon>
        <taxon>Arachis</taxon>
    </lineage>
</organism>
<evidence type="ECO:0000313" key="6">
    <source>
        <dbReference type="Proteomes" id="UP000289738"/>
    </source>
</evidence>
<name>A0A444Y391_ARAHY</name>
<keyword evidence="2" id="KW-0677">Repeat</keyword>
<evidence type="ECO:0000256" key="1">
    <source>
        <dbReference type="ARBA" id="ARBA00022614"/>
    </source>
</evidence>
<feature type="chain" id="PRO_5019503801" description="Leucine-rich repeat-containing N-terminal plant-type domain-containing protein" evidence="3">
    <location>
        <begin position="29"/>
        <end position="93"/>
    </location>
</feature>
<comment type="caution">
    <text evidence="5">The sequence shown here is derived from an EMBL/GenBank/DDBJ whole genome shotgun (WGS) entry which is preliminary data.</text>
</comment>
<dbReference type="Pfam" id="PF08263">
    <property type="entry name" value="LRRNT_2"/>
    <property type="match status" value="1"/>
</dbReference>
<reference evidence="5 6" key="1">
    <citation type="submission" date="2019-01" db="EMBL/GenBank/DDBJ databases">
        <title>Sequencing of cultivated peanut Arachis hypogaea provides insights into genome evolution and oil improvement.</title>
        <authorList>
            <person name="Chen X."/>
        </authorList>
    </citation>
    <scope>NUCLEOTIDE SEQUENCE [LARGE SCALE GENOMIC DNA]</scope>
    <source>
        <strain evidence="6">cv. Fuhuasheng</strain>
        <tissue evidence="5">Leaves</tissue>
    </source>
</reference>
<sequence>MEWSWKKPWLVMMIAIIVIGLLLFQVSGSNSSGYFPEEKKALLEFKSAYSNESLLPSWVNDSKSNCCEWERVTCDRSSGHFFRLNHWLDRLDQ</sequence>
<evidence type="ECO:0000313" key="5">
    <source>
        <dbReference type="EMBL" id="RYQ96370.1"/>
    </source>
</evidence>
<keyword evidence="1" id="KW-0433">Leucine-rich repeat</keyword>
<feature type="domain" description="Leucine-rich repeat-containing N-terminal plant-type" evidence="4">
    <location>
        <begin position="37"/>
        <end position="75"/>
    </location>
</feature>
<evidence type="ECO:0000259" key="4">
    <source>
        <dbReference type="Pfam" id="PF08263"/>
    </source>
</evidence>
<gene>
    <name evidence="5" type="ORF">Ahy_B08g092106</name>
</gene>
<dbReference type="Proteomes" id="UP000289738">
    <property type="component" value="Chromosome B08"/>
</dbReference>
<keyword evidence="6" id="KW-1185">Reference proteome</keyword>